<evidence type="ECO:0000259" key="5">
    <source>
        <dbReference type="PROSITE" id="PS50931"/>
    </source>
</evidence>
<proteinExistence type="inferred from homology"/>
<dbReference type="EMBL" id="BMED01000001">
    <property type="protein sequence ID" value="GGC67109.1"/>
    <property type="molecule type" value="Genomic_DNA"/>
</dbReference>
<dbReference type="InterPro" id="IPR050389">
    <property type="entry name" value="LysR-type_TF"/>
</dbReference>
<keyword evidence="7" id="KW-1185">Reference proteome</keyword>
<dbReference type="Gene3D" id="1.10.10.10">
    <property type="entry name" value="Winged helix-like DNA-binding domain superfamily/Winged helix DNA-binding domain"/>
    <property type="match status" value="1"/>
</dbReference>
<evidence type="ECO:0000256" key="3">
    <source>
        <dbReference type="ARBA" id="ARBA00023125"/>
    </source>
</evidence>
<keyword evidence="4" id="KW-0804">Transcription</keyword>
<organism evidence="6 7">
    <name type="scientific">Undibacterium terreum</name>
    <dbReference type="NCBI Taxonomy" id="1224302"/>
    <lineage>
        <taxon>Bacteria</taxon>
        <taxon>Pseudomonadati</taxon>
        <taxon>Pseudomonadota</taxon>
        <taxon>Betaproteobacteria</taxon>
        <taxon>Burkholderiales</taxon>
        <taxon>Oxalobacteraceae</taxon>
        <taxon>Undibacterium</taxon>
    </lineage>
</organism>
<dbReference type="InterPro" id="IPR036388">
    <property type="entry name" value="WH-like_DNA-bd_sf"/>
</dbReference>
<evidence type="ECO:0000256" key="1">
    <source>
        <dbReference type="ARBA" id="ARBA00009437"/>
    </source>
</evidence>
<keyword evidence="2" id="KW-0805">Transcription regulation</keyword>
<dbReference type="PANTHER" id="PTHR30118">
    <property type="entry name" value="HTH-TYPE TRANSCRIPTIONAL REGULATOR LEUO-RELATED"/>
    <property type="match status" value="1"/>
</dbReference>
<dbReference type="GO" id="GO:0003677">
    <property type="term" value="F:DNA binding"/>
    <property type="evidence" value="ECO:0007669"/>
    <property type="project" value="UniProtKB-KW"/>
</dbReference>
<dbReference type="AlphaFoldDB" id="A0A916UCD6"/>
<feature type="domain" description="HTH lysR-type" evidence="5">
    <location>
        <begin position="11"/>
        <end position="68"/>
    </location>
</feature>
<evidence type="ECO:0000256" key="2">
    <source>
        <dbReference type="ARBA" id="ARBA00023015"/>
    </source>
</evidence>
<name>A0A916UCD6_9BURK</name>
<dbReference type="InterPro" id="IPR005119">
    <property type="entry name" value="LysR_subst-bd"/>
</dbReference>
<gene>
    <name evidence="6" type="ORF">GCM10011396_12620</name>
</gene>
<dbReference type="SUPFAM" id="SSF53850">
    <property type="entry name" value="Periplasmic binding protein-like II"/>
    <property type="match status" value="1"/>
</dbReference>
<keyword evidence="3" id="KW-0238">DNA-binding</keyword>
<dbReference type="SUPFAM" id="SSF46785">
    <property type="entry name" value="Winged helix' DNA-binding domain"/>
    <property type="match status" value="1"/>
</dbReference>
<dbReference type="Proteomes" id="UP000637423">
    <property type="component" value="Unassembled WGS sequence"/>
</dbReference>
<dbReference type="GO" id="GO:0003700">
    <property type="term" value="F:DNA-binding transcription factor activity"/>
    <property type="evidence" value="ECO:0007669"/>
    <property type="project" value="InterPro"/>
</dbReference>
<dbReference type="Gene3D" id="3.40.190.10">
    <property type="entry name" value="Periplasmic binding protein-like II"/>
    <property type="match status" value="2"/>
</dbReference>
<reference evidence="6" key="2">
    <citation type="submission" date="2020-09" db="EMBL/GenBank/DDBJ databases">
        <authorList>
            <person name="Sun Q."/>
            <person name="Zhou Y."/>
        </authorList>
    </citation>
    <scope>NUCLEOTIDE SEQUENCE</scope>
    <source>
        <strain evidence="6">CGMCC 1.10998</strain>
    </source>
</reference>
<dbReference type="PANTHER" id="PTHR30118:SF15">
    <property type="entry name" value="TRANSCRIPTIONAL REGULATORY PROTEIN"/>
    <property type="match status" value="1"/>
</dbReference>
<evidence type="ECO:0000256" key="4">
    <source>
        <dbReference type="ARBA" id="ARBA00023163"/>
    </source>
</evidence>
<protein>
    <submittedName>
        <fullName evidence="6">LysR family transcriptional regulator</fullName>
    </submittedName>
</protein>
<comment type="caution">
    <text evidence="6">The sequence shown here is derived from an EMBL/GenBank/DDBJ whole genome shotgun (WGS) entry which is preliminary data.</text>
</comment>
<comment type="similarity">
    <text evidence="1">Belongs to the LysR transcriptional regulatory family.</text>
</comment>
<dbReference type="Pfam" id="PF00126">
    <property type="entry name" value="HTH_1"/>
    <property type="match status" value="1"/>
</dbReference>
<sequence length="307" mass="34467">MTIKENDFKKVDLNLMVTLLVLLRERSVSRAAERLHLGQPAISAALARLRELFGDELLVRAGRDMLPTVKALELEAALTPALQHIQSTLFAPAVFDPATAERTFTLGMTDWVEVWLMPRLFARLQQLAPGVHIAVRPSDPFQGTAMLEKDEMDLGVSRFVDGPAWQKKQILRTIGYSCIYDRKLVPTKNAISLQQYIAHAHLLVTYRSALQGIADHALTELGLKRNIRYTTTRFSTMPGILQQSPAIATVPEVLARYWHKQLGLHISPVPVELPQFTVEMIWHAKRDADPALTWLRGLIQELVASDA</sequence>
<reference evidence="6" key="1">
    <citation type="journal article" date="2014" name="Int. J. Syst. Evol. Microbiol.">
        <title>Complete genome sequence of Corynebacterium casei LMG S-19264T (=DSM 44701T), isolated from a smear-ripened cheese.</title>
        <authorList>
            <consortium name="US DOE Joint Genome Institute (JGI-PGF)"/>
            <person name="Walter F."/>
            <person name="Albersmeier A."/>
            <person name="Kalinowski J."/>
            <person name="Ruckert C."/>
        </authorList>
    </citation>
    <scope>NUCLEOTIDE SEQUENCE</scope>
    <source>
        <strain evidence="6">CGMCC 1.10998</strain>
    </source>
</reference>
<accession>A0A916UCD6</accession>
<evidence type="ECO:0000313" key="6">
    <source>
        <dbReference type="EMBL" id="GGC67109.1"/>
    </source>
</evidence>
<dbReference type="InterPro" id="IPR036390">
    <property type="entry name" value="WH_DNA-bd_sf"/>
</dbReference>
<dbReference type="CDD" id="cd08464">
    <property type="entry name" value="PBP2_DntR_like_2"/>
    <property type="match status" value="1"/>
</dbReference>
<dbReference type="Pfam" id="PF03466">
    <property type="entry name" value="LysR_substrate"/>
    <property type="match status" value="1"/>
</dbReference>
<evidence type="ECO:0000313" key="7">
    <source>
        <dbReference type="Proteomes" id="UP000637423"/>
    </source>
</evidence>
<dbReference type="InterPro" id="IPR000847">
    <property type="entry name" value="LysR_HTH_N"/>
</dbReference>
<dbReference type="PRINTS" id="PR00039">
    <property type="entry name" value="HTHLYSR"/>
</dbReference>
<dbReference type="PROSITE" id="PS50931">
    <property type="entry name" value="HTH_LYSR"/>
    <property type="match status" value="1"/>
</dbReference>